<protein>
    <submittedName>
        <fullName evidence="1">Uncharacterized protein</fullName>
    </submittedName>
</protein>
<proteinExistence type="predicted"/>
<gene>
    <name evidence="1" type="ORF">M9H77_07192</name>
</gene>
<evidence type="ECO:0000313" key="2">
    <source>
        <dbReference type="Proteomes" id="UP001060085"/>
    </source>
</evidence>
<name>A0ACC0BUH3_CATRO</name>
<dbReference type="EMBL" id="CM044702">
    <property type="protein sequence ID" value="KAI5676242.1"/>
    <property type="molecule type" value="Genomic_DNA"/>
</dbReference>
<sequence>MAGVSTTVTNRVPRAAGRFIAGDVVPAEAVIHRTKRKRADSEEREGGMLPIRIQQRRVFPADLESTPPRTSPTVPQLIDLNTGAVVVPGRDPPSKDPESSSVPRCNGAIVH</sequence>
<dbReference type="Proteomes" id="UP001060085">
    <property type="component" value="Linkage Group LG02"/>
</dbReference>
<evidence type="ECO:0000313" key="1">
    <source>
        <dbReference type="EMBL" id="KAI5676242.1"/>
    </source>
</evidence>
<accession>A0ACC0BUH3</accession>
<comment type="caution">
    <text evidence="1">The sequence shown here is derived from an EMBL/GenBank/DDBJ whole genome shotgun (WGS) entry which is preliminary data.</text>
</comment>
<reference evidence="2" key="1">
    <citation type="journal article" date="2023" name="Nat. Plants">
        <title>Single-cell RNA sequencing provides a high-resolution roadmap for understanding the multicellular compartmentation of specialized metabolism.</title>
        <authorList>
            <person name="Sun S."/>
            <person name="Shen X."/>
            <person name="Li Y."/>
            <person name="Li Y."/>
            <person name="Wang S."/>
            <person name="Li R."/>
            <person name="Zhang H."/>
            <person name="Shen G."/>
            <person name="Guo B."/>
            <person name="Wei J."/>
            <person name="Xu J."/>
            <person name="St-Pierre B."/>
            <person name="Chen S."/>
            <person name="Sun C."/>
        </authorList>
    </citation>
    <scope>NUCLEOTIDE SEQUENCE [LARGE SCALE GENOMIC DNA]</scope>
</reference>
<organism evidence="1 2">
    <name type="scientific">Catharanthus roseus</name>
    <name type="common">Madagascar periwinkle</name>
    <name type="synonym">Vinca rosea</name>
    <dbReference type="NCBI Taxonomy" id="4058"/>
    <lineage>
        <taxon>Eukaryota</taxon>
        <taxon>Viridiplantae</taxon>
        <taxon>Streptophyta</taxon>
        <taxon>Embryophyta</taxon>
        <taxon>Tracheophyta</taxon>
        <taxon>Spermatophyta</taxon>
        <taxon>Magnoliopsida</taxon>
        <taxon>eudicotyledons</taxon>
        <taxon>Gunneridae</taxon>
        <taxon>Pentapetalae</taxon>
        <taxon>asterids</taxon>
        <taxon>lamiids</taxon>
        <taxon>Gentianales</taxon>
        <taxon>Apocynaceae</taxon>
        <taxon>Rauvolfioideae</taxon>
        <taxon>Vinceae</taxon>
        <taxon>Catharanthinae</taxon>
        <taxon>Catharanthus</taxon>
    </lineage>
</organism>
<keyword evidence="2" id="KW-1185">Reference proteome</keyword>